<dbReference type="EMBL" id="OX336137">
    <property type="protein sequence ID" value="CAI2716935.1"/>
    <property type="molecule type" value="Genomic_DNA"/>
</dbReference>
<evidence type="ECO:0000256" key="1">
    <source>
        <dbReference type="SAM" id="Phobius"/>
    </source>
</evidence>
<dbReference type="Proteomes" id="UP001157733">
    <property type="component" value="Chromosome"/>
</dbReference>
<name>A0ABM9HA01_9BACT</name>
<accession>A0ABM9HA01</accession>
<evidence type="ECO:0000313" key="2">
    <source>
        <dbReference type="EMBL" id="CAI2716935.1"/>
    </source>
</evidence>
<feature type="transmembrane region" description="Helical" evidence="1">
    <location>
        <begin position="6"/>
        <end position="24"/>
    </location>
</feature>
<keyword evidence="3" id="KW-1185">Reference proteome</keyword>
<proteinExistence type="predicted"/>
<gene>
    <name evidence="2" type="ORF">NSPWAT_0075</name>
</gene>
<keyword evidence="1" id="KW-1133">Transmembrane helix</keyword>
<feature type="transmembrane region" description="Helical" evidence="1">
    <location>
        <begin position="141"/>
        <end position="163"/>
    </location>
</feature>
<keyword evidence="1" id="KW-0812">Transmembrane</keyword>
<sequence length="247" mass="29648">MKDLNLILFWIAVLSLFLQWHYCWRPFMLNNFRARIFKLRDEFFDFASQGGISFNEDVYIEMRKRCNCILRFAHRLNLTNLLLFFFLIKFDEKFSKEKEYRSIFNSQIENIANSETKRCVKEFREKINYQVGKYFVLSTPIVFILFLALVVWKAALGLALSFIRFVKNKVVSRDDRKSNFLKEQLAQREKSDHRNKKFLELLKQSTQESFHDEIIWVNKNVGQQMDLEDFLEKEEKEFFGNGTHAAA</sequence>
<feature type="transmembrane region" description="Helical" evidence="1">
    <location>
        <begin position="72"/>
        <end position="90"/>
    </location>
</feature>
<reference evidence="2 3" key="1">
    <citation type="submission" date="2022-09" db="EMBL/GenBank/DDBJ databases">
        <authorList>
            <person name="Kop L."/>
        </authorList>
    </citation>
    <scope>NUCLEOTIDE SEQUENCE [LARGE SCALE GENOMIC DNA]</scope>
    <source>
        <strain evidence="2 3">347</strain>
    </source>
</reference>
<protein>
    <submittedName>
        <fullName evidence="2">Uncharacterized protein</fullName>
    </submittedName>
</protein>
<dbReference type="RefSeq" id="WP_282009917.1">
    <property type="nucleotide sequence ID" value="NZ_OX336137.1"/>
</dbReference>
<organism evidence="2 3">
    <name type="scientific">Nitrospina watsonii</name>
    <dbReference type="NCBI Taxonomy" id="1323948"/>
    <lineage>
        <taxon>Bacteria</taxon>
        <taxon>Pseudomonadati</taxon>
        <taxon>Nitrospinota/Tectimicrobiota group</taxon>
        <taxon>Nitrospinota</taxon>
        <taxon>Nitrospinia</taxon>
        <taxon>Nitrospinales</taxon>
        <taxon>Nitrospinaceae</taxon>
        <taxon>Nitrospina</taxon>
    </lineage>
</organism>
<evidence type="ECO:0000313" key="3">
    <source>
        <dbReference type="Proteomes" id="UP001157733"/>
    </source>
</evidence>
<keyword evidence="1" id="KW-0472">Membrane</keyword>